<gene>
    <name evidence="2" type="ORF">ACFSJE_08735</name>
</gene>
<dbReference type="SUPFAM" id="SSF160574">
    <property type="entry name" value="BT0923-like"/>
    <property type="match status" value="1"/>
</dbReference>
<proteinExistence type="predicted"/>
<sequence>MIRYSLIFIGCLCSFQIAIAQNKYDQESRIKKESFPENAFALIKDYLENAKRVRFYQKTDSVKKGFEAKFKKGRLHYSVEFNAGGELEDVEFRINENDIPEDTWYTIKNYLDLKYPKLRVKKIQQQHPLVDNNPEKTVHDAFQNLMLPNINYKITFSDKTAGKSHSYDALFNAEGHFLKVQELF</sequence>
<feature type="chain" id="PRO_5046322786" description="Beta-lactamase-inhibitor-like PepSY-like domain-containing protein" evidence="1">
    <location>
        <begin position="21"/>
        <end position="184"/>
    </location>
</feature>
<evidence type="ECO:0000313" key="3">
    <source>
        <dbReference type="Proteomes" id="UP001597342"/>
    </source>
</evidence>
<evidence type="ECO:0000313" key="2">
    <source>
        <dbReference type="EMBL" id="MFD2099855.1"/>
    </source>
</evidence>
<dbReference type="Gene3D" id="3.40.1420.30">
    <property type="match status" value="1"/>
</dbReference>
<protein>
    <recommendedName>
        <fullName evidence="4">Beta-lactamase-inhibitor-like PepSY-like domain-containing protein</fullName>
    </recommendedName>
</protein>
<accession>A0ABW4XWI3</accession>
<evidence type="ECO:0000256" key="1">
    <source>
        <dbReference type="SAM" id="SignalP"/>
    </source>
</evidence>
<dbReference type="Proteomes" id="UP001597342">
    <property type="component" value="Unassembled WGS sequence"/>
</dbReference>
<comment type="caution">
    <text evidence="2">The sequence shown here is derived from an EMBL/GenBank/DDBJ whole genome shotgun (WGS) entry which is preliminary data.</text>
</comment>
<evidence type="ECO:0008006" key="4">
    <source>
        <dbReference type="Google" id="ProtNLM"/>
    </source>
</evidence>
<keyword evidence="3" id="KW-1185">Reference proteome</keyword>
<reference evidence="3" key="1">
    <citation type="journal article" date="2019" name="Int. J. Syst. Evol. Microbiol.">
        <title>The Global Catalogue of Microorganisms (GCM) 10K type strain sequencing project: providing services to taxonomists for standard genome sequencing and annotation.</title>
        <authorList>
            <consortium name="The Broad Institute Genomics Platform"/>
            <consortium name="The Broad Institute Genome Sequencing Center for Infectious Disease"/>
            <person name="Wu L."/>
            <person name="Ma J."/>
        </authorList>
    </citation>
    <scope>NUCLEOTIDE SEQUENCE [LARGE SCALE GENOMIC DNA]</scope>
    <source>
        <strain evidence="3">JCM 3389</strain>
    </source>
</reference>
<organism evidence="2 3">
    <name type="scientific">Flagellimonas iocasae</name>
    <dbReference type="NCBI Taxonomy" id="2055905"/>
    <lineage>
        <taxon>Bacteria</taxon>
        <taxon>Pseudomonadati</taxon>
        <taxon>Bacteroidota</taxon>
        <taxon>Flavobacteriia</taxon>
        <taxon>Flavobacteriales</taxon>
        <taxon>Flavobacteriaceae</taxon>
        <taxon>Flagellimonas</taxon>
    </lineage>
</organism>
<feature type="signal peptide" evidence="1">
    <location>
        <begin position="1"/>
        <end position="20"/>
    </location>
</feature>
<keyword evidence="1" id="KW-0732">Signal</keyword>
<dbReference type="RefSeq" id="WP_379830608.1">
    <property type="nucleotide sequence ID" value="NZ_JBHUHU010000003.1"/>
</dbReference>
<dbReference type="EMBL" id="JBHUHU010000003">
    <property type="protein sequence ID" value="MFD2099855.1"/>
    <property type="molecule type" value="Genomic_DNA"/>
</dbReference>
<name>A0ABW4XWI3_9FLAO</name>